<dbReference type="RefSeq" id="WP_367622868.1">
    <property type="nucleotide sequence ID" value="NZ_JBFNQD010000001.1"/>
</dbReference>
<organism evidence="1 2">
    <name type="scientific">Labrys neptuniae</name>
    <dbReference type="NCBI Taxonomy" id="376174"/>
    <lineage>
        <taxon>Bacteria</taxon>
        <taxon>Pseudomonadati</taxon>
        <taxon>Pseudomonadota</taxon>
        <taxon>Alphaproteobacteria</taxon>
        <taxon>Hyphomicrobiales</taxon>
        <taxon>Xanthobacteraceae</taxon>
        <taxon>Labrys</taxon>
    </lineage>
</organism>
<protein>
    <submittedName>
        <fullName evidence="1">Uncharacterized protein</fullName>
    </submittedName>
</protein>
<dbReference type="Proteomes" id="UP001555786">
    <property type="component" value="Unassembled WGS sequence"/>
</dbReference>
<evidence type="ECO:0000313" key="2">
    <source>
        <dbReference type="Proteomes" id="UP001555786"/>
    </source>
</evidence>
<name>A0ABV3PGV9_9HYPH</name>
<evidence type="ECO:0000313" key="1">
    <source>
        <dbReference type="EMBL" id="MEW9304508.1"/>
    </source>
</evidence>
<comment type="caution">
    <text evidence="1">The sequence shown here is derived from an EMBL/GenBank/DDBJ whole genome shotgun (WGS) entry which is preliminary data.</text>
</comment>
<dbReference type="EMBL" id="JBFNQD010000001">
    <property type="protein sequence ID" value="MEW9304508.1"/>
    <property type="molecule type" value="Genomic_DNA"/>
</dbReference>
<reference evidence="1 2" key="1">
    <citation type="submission" date="2024-07" db="EMBL/GenBank/DDBJ databases">
        <title>Description of Labrys sedimenti sp. nov., isolated from a diclofenac-degrading enrichment culture.</title>
        <authorList>
            <person name="Tancsics A."/>
            <person name="Csepanyi A."/>
        </authorList>
    </citation>
    <scope>NUCLEOTIDE SEQUENCE [LARGE SCALE GENOMIC DNA]</scope>
    <source>
        <strain evidence="1 2">LMG 23578</strain>
    </source>
</reference>
<gene>
    <name evidence="1" type="ORF">ABXS05_03095</name>
</gene>
<keyword evidence="2" id="KW-1185">Reference proteome</keyword>
<sequence length="92" mass="9697">MTGPLPPNFRPIGAAAQAVVARAQSVRDIGDFLAVSGVDLDDEAKCLELLTVQKGPVPALPFDPVEVLACFDDALEGARARRRQMEASHAVG</sequence>
<proteinExistence type="predicted"/>
<accession>A0ABV3PGV9</accession>